<gene>
    <name evidence="2" type="primary">Acey_s0722.g1836</name>
    <name evidence="2" type="ORF">Y032_0722g1836</name>
</gene>
<dbReference type="AlphaFoldDB" id="A0A016WFE8"/>
<evidence type="ECO:0000313" key="2">
    <source>
        <dbReference type="EMBL" id="EYC38365.1"/>
    </source>
</evidence>
<keyword evidence="3" id="KW-1185">Reference proteome</keyword>
<evidence type="ECO:0008006" key="4">
    <source>
        <dbReference type="Google" id="ProtNLM"/>
    </source>
</evidence>
<dbReference type="Proteomes" id="UP000024635">
    <property type="component" value="Unassembled WGS sequence"/>
</dbReference>
<feature type="signal peptide" evidence="1">
    <location>
        <begin position="1"/>
        <end position="16"/>
    </location>
</feature>
<evidence type="ECO:0000313" key="3">
    <source>
        <dbReference type="Proteomes" id="UP000024635"/>
    </source>
</evidence>
<comment type="caution">
    <text evidence="2">The sequence shown here is derived from an EMBL/GenBank/DDBJ whole genome shotgun (WGS) entry which is preliminary data.</text>
</comment>
<keyword evidence="1" id="KW-0732">Signal</keyword>
<dbReference type="OrthoDB" id="5799527at2759"/>
<protein>
    <recommendedName>
        <fullName evidence="4">PiggyBac transposable element-derived protein domain-containing protein</fullName>
    </recommendedName>
</protein>
<evidence type="ECO:0000256" key="1">
    <source>
        <dbReference type="SAM" id="SignalP"/>
    </source>
</evidence>
<accession>A0A016WFE8</accession>
<feature type="chain" id="PRO_5001494500" description="PiggyBac transposable element-derived protein domain-containing protein" evidence="1">
    <location>
        <begin position="17"/>
        <end position="116"/>
    </location>
</feature>
<name>A0A016WFE8_9BILA</name>
<dbReference type="EMBL" id="JARK01000322">
    <property type="protein sequence ID" value="EYC38365.1"/>
    <property type="molecule type" value="Genomic_DNA"/>
</dbReference>
<reference evidence="3" key="1">
    <citation type="journal article" date="2015" name="Nat. Genet.">
        <title>The genome and transcriptome of the zoonotic hookworm Ancylostoma ceylanicum identify infection-specific gene families.</title>
        <authorList>
            <person name="Schwarz E.M."/>
            <person name="Hu Y."/>
            <person name="Antoshechkin I."/>
            <person name="Miller M.M."/>
            <person name="Sternberg P.W."/>
            <person name="Aroian R.V."/>
        </authorList>
    </citation>
    <scope>NUCLEOTIDE SEQUENCE</scope>
    <source>
        <strain evidence="3">HY135</strain>
    </source>
</reference>
<proteinExistence type="predicted"/>
<organism evidence="2 3">
    <name type="scientific">Ancylostoma ceylanicum</name>
    <dbReference type="NCBI Taxonomy" id="53326"/>
    <lineage>
        <taxon>Eukaryota</taxon>
        <taxon>Metazoa</taxon>
        <taxon>Ecdysozoa</taxon>
        <taxon>Nematoda</taxon>
        <taxon>Chromadorea</taxon>
        <taxon>Rhabditida</taxon>
        <taxon>Rhabditina</taxon>
        <taxon>Rhabditomorpha</taxon>
        <taxon>Strongyloidea</taxon>
        <taxon>Ancylostomatidae</taxon>
        <taxon>Ancylostomatinae</taxon>
        <taxon>Ancylostoma</taxon>
    </lineage>
</organism>
<sequence length="116" mass="13247">MLHIFIAFLFINESQSKALIALLSSSARDTYQMDLQKQPTIFGGEWTLVNKMVLCLVCIANTNLDTRSKLWDPKKRELLLMTEVPLKLVDRSWNSPEAAFTKHLICHNSGLDLEIL</sequence>